<dbReference type="Pfam" id="PF16586">
    <property type="entry name" value="DUF5060"/>
    <property type="match status" value="1"/>
</dbReference>
<gene>
    <name evidence="4" type="ORF">ACFFUR_06720</name>
</gene>
<protein>
    <submittedName>
        <fullName evidence="4">DUF5060 domain-containing protein</fullName>
    </submittedName>
</protein>
<evidence type="ECO:0000313" key="4">
    <source>
        <dbReference type="EMBL" id="MFB9211490.1"/>
    </source>
</evidence>
<dbReference type="InterPro" id="IPR024749">
    <property type="entry name" value="Collagen-bd_put"/>
</dbReference>
<dbReference type="InterPro" id="IPR013783">
    <property type="entry name" value="Ig-like_fold"/>
</dbReference>
<comment type="caution">
    <text evidence="4">The sequence shown here is derived from an EMBL/GenBank/DDBJ whole genome shotgun (WGS) entry which is preliminary data.</text>
</comment>
<evidence type="ECO:0000259" key="3">
    <source>
        <dbReference type="Pfam" id="PF16586"/>
    </source>
</evidence>
<dbReference type="Proteomes" id="UP001589654">
    <property type="component" value="Unassembled WGS sequence"/>
</dbReference>
<dbReference type="Gene3D" id="2.60.40.10">
    <property type="entry name" value="Immunoglobulins"/>
    <property type="match status" value="1"/>
</dbReference>
<feature type="domain" description="DUF5060" evidence="3">
    <location>
        <begin position="38"/>
        <end position="109"/>
    </location>
</feature>
<proteinExistence type="predicted"/>
<dbReference type="InterPro" id="IPR032260">
    <property type="entry name" value="DUF5060"/>
</dbReference>
<evidence type="ECO:0000256" key="1">
    <source>
        <dbReference type="SAM" id="SignalP"/>
    </source>
</evidence>
<sequence>MNRFYKKLLWPILAFLLFQPTLIQAEGNPSKTSSVEEVGIYRLFETQITNSKKYGNPFTEVTLEVQFQAPSGRLIEFWGFFDGDGQGGAEGNIWKIRFLPEETGTWTYVYRWSDGSEGGKGTFECTPENAGKGILQPYNQNPHWLAYNGTDPVWLKSYYETGHGSLGQDFDWIKENVYQPLIDHGYNHLQVNWLLSLCCFKQYYLDGPEPETLDLALYKEGKPFSTMNMEVWHRMEQHLGWLNTQDVGVHMFLGVDGSQNEGPAWEKLTPEQKDQFVKYMVARLAPFANLAGWNFVWEVPGDRESHELGFARLVQKYDVFDHLRTYEDEFPRENEYQRNEYSFAAVENHQIAAPDKDQERHLWRSAWTHHMACLLGYEGKPVFMSEGNALWRRFWHERVGADQDDLRRGAWACATAGASFTWNGHAKEYELYAGGPSGLPFNDQNPFQTSEKYIQILAKVMQDKVDFYQMKPHDELLAHHQVLRVYALAQPGQQYVVFAPGGESFSLQLEKGAYSKITWIDSKSGEEITGSQVQAGENPVNFQAPNQETDWVLVVKK</sequence>
<dbReference type="EMBL" id="JBHMEW010000049">
    <property type="protein sequence ID" value="MFB9211490.1"/>
    <property type="molecule type" value="Genomic_DNA"/>
</dbReference>
<organism evidence="4 5">
    <name type="scientific">Echinicola jeungdonensis</name>
    <dbReference type="NCBI Taxonomy" id="709343"/>
    <lineage>
        <taxon>Bacteria</taxon>
        <taxon>Pseudomonadati</taxon>
        <taxon>Bacteroidota</taxon>
        <taxon>Cytophagia</taxon>
        <taxon>Cytophagales</taxon>
        <taxon>Cyclobacteriaceae</taxon>
        <taxon>Echinicola</taxon>
    </lineage>
</organism>
<keyword evidence="1" id="KW-0732">Signal</keyword>
<evidence type="ECO:0000313" key="5">
    <source>
        <dbReference type="Proteomes" id="UP001589654"/>
    </source>
</evidence>
<reference evidence="4 5" key="1">
    <citation type="submission" date="2024-09" db="EMBL/GenBank/DDBJ databases">
        <authorList>
            <person name="Sun Q."/>
            <person name="Mori K."/>
        </authorList>
    </citation>
    <scope>NUCLEOTIDE SEQUENCE [LARGE SCALE GENOMIC DNA]</scope>
    <source>
        <strain evidence="4 5">CECT 7682</strain>
    </source>
</reference>
<accession>A0ABV5J5Q1</accession>
<keyword evidence="5" id="KW-1185">Reference proteome</keyword>
<dbReference type="Gene3D" id="3.20.20.80">
    <property type="entry name" value="Glycosidases"/>
    <property type="match status" value="1"/>
</dbReference>
<name>A0ABV5J5Q1_9BACT</name>
<dbReference type="Pfam" id="PF12904">
    <property type="entry name" value="Collagen_bind_2"/>
    <property type="match status" value="1"/>
</dbReference>
<feature type="domain" description="Putative collagen-binding" evidence="2">
    <location>
        <begin position="486"/>
        <end position="555"/>
    </location>
</feature>
<feature type="chain" id="PRO_5045572329" evidence="1">
    <location>
        <begin position="26"/>
        <end position="557"/>
    </location>
</feature>
<dbReference type="RefSeq" id="WP_290247729.1">
    <property type="nucleotide sequence ID" value="NZ_JAUFQT010000001.1"/>
</dbReference>
<feature type="signal peptide" evidence="1">
    <location>
        <begin position="1"/>
        <end position="25"/>
    </location>
</feature>
<evidence type="ECO:0000259" key="2">
    <source>
        <dbReference type="Pfam" id="PF12904"/>
    </source>
</evidence>